<sequence>MKKKLLHVIEAAGGGALQYVVDICNHLSSEDWDIEVVFSRRNVTPKDVRALFRLHVTLTEVIMTREISMKSDFQNFKYLHKKISGDEVGSYSSSLVKSRCVRQVGCQKGYELQLFIRHTGIPSINETLDT</sequence>
<reference evidence="1" key="1">
    <citation type="submission" date="2022-10" db="EMBL/GenBank/DDBJ databases">
        <title>Comparative genomic analysis of Cohnella hashimotonis sp. nov., isolated from the International Space Station.</title>
        <authorList>
            <person name="Simpson A."/>
            <person name="Venkateswaran K."/>
        </authorList>
    </citation>
    <scope>NUCLEOTIDE SEQUENCE</scope>
    <source>
        <strain evidence="1">DSM 28161</strain>
    </source>
</reference>
<name>A0A9X4KV91_9BACL</name>
<dbReference type="AlphaFoldDB" id="A0A9X4KV91"/>
<keyword evidence="2" id="KW-1185">Reference proteome</keyword>
<evidence type="ECO:0000313" key="1">
    <source>
        <dbReference type="EMBL" id="MDG0811806.1"/>
    </source>
</evidence>
<organism evidence="1 2">
    <name type="scientific">Cohnella rhizosphaerae</name>
    <dbReference type="NCBI Taxonomy" id="1457232"/>
    <lineage>
        <taxon>Bacteria</taxon>
        <taxon>Bacillati</taxon>
        <taxon>Bacillota</taxon>
        <taxon>Bacilli</taxon>
        <taxon>Bacillales</taxon>
        <taxon>Paenibacillaceae</taxon>
        <taxon>Cohnella</taxon>
    </lineage>
</organism>
<comment type="caution">
    <text evidence="1">The sequence shown here is derived from an EMBL/GenBank/DDBJ whole genome shotgun (WGS) entry which is preliminary data.</text>
</comment>
<proteinExistence type="predicted"/>
<dbReference type="EMBL" id="JAPDIA010000007">
    <property type="protein sequence ID" value="MDG0811806.1"/>
    <property type="molecule type" value="Genomic_DNA"/>
</dbReference>
<evidence type="ECO:0000313" key="2">
    <source>
        <dbReference type="Proteomes" id="UP001153404"/>
    </source>
</evidence>
<dbReference type="RefSeq" id="WP_277534630.1">
    <property type="nucleotide sequence ID" value="NZ_JAPDIA010000007.1"/>
</dbReference>
<gene>
    <name evidence="1" type="ORF">OMP40_22345</name>
</gene>
<protein>
    <submittedName>
        <fullName evidence="1">Uncharacterized protein</fullName>
    </submittedName>
</protein>
<dbReference type="Proteomes" id="UP001153404">
    <property type="component" value="Unassembled WGS sequence"/>
</dbReference>
<accession>A0A9X4KV91</accession>